<gene>
    <name evidence="1" type="ORF">AKJ40_03800</name>
</gene>
<protein>
    <submittedName>
        <fullName evidence="1">Uncharacterized protein</fullName>
    </submittedName>
</protein>
<dbReference type="EMBL" id="LHXU01000070">
    <property type="protein sequence ID" value="KXA99163.1"/>
    <property type="molecule type" value="Genomic_DNA"/>
</dbReference>
<comment type="caution">
    <text evidence="1">The sequence shown here is derived from an EMBL/GenBank/DDBJ whole genome shotgun (WGS) entry which is preliminary data.</text>
</comment>
<keyword evidence="2" id="KW-1185">Reference proteome</keyword>
<organism evidence="1 2">
    <name type="scientific">candidate division MSBL1 archaeon SCGC-AAA259M10</name>
    <dbReference type="NCBI Taxonomy" id="1698270"/>
    <lineage>
        <taxon>Archaea</taxon>
        <taxon>Methanobacteriati</taxon>
        <taxon>Methanobacteriota</taxon>
        <taxon>candidate division MSBL1</taxon>
    </lineage>
</organism>
<reference evidence="1 2" key="1">
    <citation type="journal article" date="2016" name="Sci. Rep.">
        <title>Metabolic traits of an uncultured archaeal lineage -MSBL1- from brine pools of the Red Sea.</title>
        <authorList>
            <person name="Mwirichia R."/>
            <person name="Alam I."/>
            <person name="Rashid M."/>
            <person name="Vinu M."/>
            <person name="Ba-Alawi W."/>
            <person name="Anthony Kamau A."/>
            <person name="Kamanda Ngugi D."/>
            <person name="Goker M."/>
            <person name="Klenk H.P."/>
            <person name="Bajic V."/>
            <person name="Stingl U."/>
        </authorList>
    </citation>
    <scope>NUCLEOTIDE SEQUENCE [LARGE SCALE GENOMIC DNA]</scope>
    <source>
        <strain evidence="1">SCGC-AAA259M10</strain>
    </source>
</reference>
<dbReference type="AlphaFoldDB" id="A0A133UYA8"/>
<dbReference type="Proteomes" id="UP000070341">
    <property type="component" value="Unassembled WGS sequence"/>
</dbReference>
<name>A0A133UYA8_9EURY</name>
<evidence type="ECO:0000313" key="2">
    <source>
        <dbReference type="Proteomes" id="UP000070341"/>
    </source>
</evidence>
<proteinExistence type="predicted"/>
<sequence>MSEEEFQELKEILMDHLGRKEPRQRLVEQDELRGYLEHSWIYKGENGGKPIVERIPGARERGKPVWILNLNGQTTWAPVPKDEKKVEDAYRKTLPHPYSFTYSLFLLCI</sequence>
<evidence type="ECO:0000313" key="1">
    <source>
        <dbReference type="EMBL" id="KXA99163.1"/>
    </source>
</evidence>
<accession>A0A133UYA8</accession>